<dbReference type="InterPro" id="IPR000073">
    <property type="entry name" value="AB_hydrolase_1"/>
</dbReference>
<dbReference type="GO" id="GO:0016829">
    <property type="term" value="F:lyase activity"/>
    <property type="evidence" value="ECO:0007669"/>
    <property type="project" value="UniProtKB-KW"/>
</dbReference>
<evidence type="ECO:0000313" key="3">
    <source>
        <dbReference type="EMBL" id="ENH97119.1"/>
    </source>
</evidence>
<keyword evidence="1" id="KW-0456">Lyase</keyword>
<evidence type="ECO:0000259" key="2">
    <source>
        <dbReference type="Pfam" id="PF00561"/>
    </source>
</evidence>
<comment type="caution">
    <text evidence="3">The sequence shown here is derived from an EMBL/GenBank/DDBJ whole genome shotgun (WGS) entry which is preliminary data.</text>
</comment>
<dbReference type="STRING" id="1308866.J416_06707"/>
<protein>
    <submittedName>
        <fullName evidence="3">Alpha/beta hydrolase</fullName>
    </submittedName>
</protein>
<proteinExistence type="predicted"/>
<dbReference type="Pfam" id="PF00561">
    <property type="entry name" value="Abhydrolase_1"/>
    <property type="match status" value="1"/>
</dbReference>
<dbReference type="PANTHER" id="PTHR42916:SF1">
    <property type="entry name" value="PROTEIN PHYLLO, CHLOROPLASTIC"/>
    <property type="match status" value="1"/>
</dbReference>
<feature type="domain" description="AB hydrolase-1" evidence="2">
    <location>
        <begin position="20"/>
        <end position="144"/>
    </location>
</feature>
<evidence type="ECO:0000313" key="4">
    <source>
        <dbReference type="Proteomes" id="UP000012283"/>
    </source>
</evidence>
<keyword evidence="3" id="KW-0378">Hydrolase</keyword>
<dbReference type="GO" id="GO:0016787">
    <property type="term" value="F:hydrolase activity"/>
    <property type="evidence" value="ECO:0007669"/>
    <property type="project" value="UniProtKB-KW"/>
</dbReference>
<dbReference type="EMBL" id="APML01000022">
    <property type="protein sequence ID" value="ENH97119.1"/>
    <property type="molecule type" value="Genomic_DNA"/>
</dbReference>
<dbReference type="eggNOG" id="COG0596">
    <property type="taxonomic scope" value="Bacteria"/>
</dbReference>
<dbReference type="AlphaFoldDB" id="N4WD15"/>
<keyword evidence="4" id="KW-1185">Reference proteome</keyword>
<dbReference type="PRINTS" id="PR00111">
    <property type="entry name" value="ABHYDROLASE"/>
</dbReference>
<dbReference type="Proteomes" id="UP000012283">
    <property type="component" value="Unassembled WGS sequence"/>
</dbReference>
<dbReference type="RefSeq" id="WP_003467046.1">
    <property type="nucleotide sequence ID" value="NZ_APML01000022.1"/>
</dbReference>
<sequence length="205" mass="23278">MYIDVNQRTYWVETFGQGDPVLFLHGFTGSTKTWHFLLDQQPKDVQFIFIDLPGHGQTKISQPVSIKECCRDIASILQKLMISSVHVIGYSMGGRVALSFASWFPSWTRSLILESASPGIESVEERKHRAQQDQSLADFIRQHTLVEFVDYWENIPLFQSQKQLPIDVQSEIRDERLCQHAEGLALSLEGMGLALCLLCGTIYVS</sequence>
<dbReference type="PATRIC" id="fig|1308866.3.peg.1352"/>
<name>N4WD15_9BACI</name>
<organism evidence="3 4">
    <name type="scientific">Gracilibacillus halophilus YIM-C55.5</name>
    <dbReference type="NCBI Taxonomy" id="1308866"/>
    <lineage>
        <taxon>Bacteria</taxon>
        <taxon>Bacillati</taxon>
        <taxon>Bacillota</taxon>
        <taxon>Bacilli</taxon>
        <taxon>Bacillales</taxon>
        <taxon>Bacillaceae</taxon>
        <taxon>Gracilibacillus</taxon>
    </lineage>
</organism>
<evidence type="ECO:0000256" key="1">
    <source>
        <dbReference type="ARBA" id="ARBA00023239"/>
    </source>
</evidence>
<reference evidence="3 4" key="1">
    <citation type="submission" date="2013-03" db="EMBL/GenBank/DDBJ databases">
        <title>Draft genome sequence of Gracibacillus halophilus YIM-C55.5, a moderately halophilic and thermophilic organism from the Xiaochaidamu salt lake.</title>
        <authorList>
            <person name="Sugumar T."/>
            <person name="Polireddy D.R."/>
            <person name="Antony A."/>
            <person name="Madhava Y.R."/>
            <person name="Sivakumar N."/>
        </authorList>
    </citation>
    <scope>NUCLEOTIDE SEQUENCE [LARGE SCALE GENOMIC DNA]</scope>
    <source>
        <strain evidence="3 4">YIM-C55.5</strain>
    </source>
</reference>
<dbReference type="Gene3D" id="3.40.50.1820">
    <property type="entry name" value="alpha/beta hydrolase"/>
    <property type="match status" value="1"/>
</dbReference>
<accession>N4WD15</accession>
<dbReference type="PANTHER" id="PTHR42916">
    <property type="entry name" value="2-SUCCINYL-5-ENOLPYRUVYL-6-HYDROXY-3-CYCLOHEXENE-1-CARBOXYLATE SYNTHASE"/>
    <property type="match status" value="1"/>
</dbReference>
<dbReference type="SUPFAM" id="SSF53474">
    <property type="entry name" value="alpha/beta-Hydrolases"/>
    <property type="match status" value="1"/>
</dbReference>
<dbReference type="InterPro" id="IPR029058">
    <property type="entry name" value="AB_hydrolase_fold"/>
</dbReference>
<gene>
    <name evidence="3" type="ORF">J416_06707</name>
</gene>